<evidence type="ECO:0000313" key="2">
    <source>
        <dbReference type="Proteomes" id="UP000257143"/>
    </source>
</evidence>
<dbReference type="InterPro" id="IPR007505">
    <property type="entry name" value="PDDEXK_7"/>
</dbReference>
<reference evidence="2" key="1">
    <citation type="submission" date="2017-11" db="EMBL/GenBank/DDBJ databases">
        <authorList>
            <person name="Zhu W."/>
        </authorList>
    </citation>
    <scope>NUCLEOTIDE SEQUENCE [LARGE SCALE GENOMIC DNA]</scope>
    <source>
        <strain evidence="2">CAU 1183</strain>
    </source>
</reference>
<organism evidence="1 2">
    <name type="scientific">Oceanobacillus arenosus</name>
    <dbReference type="NCBI Taxonomy" id="1229153"/>
    <lineage>
        <taxon>Bacteria</taxon>
        <taxon>Bacillati</taxon>
        <taxon>Bacillota</taxon>
        <taxon>Bacilli</taxon>
        <taxon>Bacillales</taxon>
        <taxon>Bacillaceae</taxon>
        <taxon>Oceanobacillus</taxon>
    </lineage>
</organism>
<dbReference type="AlphaFoldDB" id="A0A3D8PN54"/>
<sequence length="116" mass="13935">MYNHKHEGIGLSYPIPLKDTFQLYEIWCYMMVVKVLRELGYVKKTNGIFKMQRNSILLDLAENKESSIYLKNKSTLYFQRIYQKNTNKYYTYTQRMIPDIVIEGEEGIIIFDPKYL</sequence>
<evidence type="ECO:0000313" key="1">
    <source>
        <dbReference type="EMBL" id="RDW17533.1"/>
    </source>
</evidence>
<dbReference type="EMBL" id="PIOC01000019">
    <property type="protein sequence ID" value="RDW17533.1"/>
    <property type="molecule type" value="Genomic_DNA"/>
</dbReference>
<dbReference type="Proteomes" id="UP000257143">
    <property type="component" value="Unassembled WGS sequence"/>
</dbReference>
<dbReference type="OrthoDB" id="11970at2"/>
<dbReference type="Pfam" id="PF04411">
    <property type="entry name" value="PDDEXK_7"/>
    <property type="match status" value="1"/>
</dbReference>
<gene>
    <name evidence="1" type="ORF">CWR48_13490</name>
</gene>
<keyword evidence="2" id="KW-1185">Reference proteome</keyword>
<name>A0A3D8PN54_9BACI</name>
<accession>A0A3D8PN54</accession>
<proteinExistence type="predicted"/>
<dbReference type="RefSeq" id="WP_115773781.1">
    <property type="nucleotide sequence ID" value="NZ_PIOC01000019.1"/>
</dbReference>
<protein>
    <submittedName>
        <fullName evidence="1">Uncharacterized protein</fullName>
    </submittedName>
</protein>
<comment type="caution">
    <text evidence="1">The sequence shown here is derived from an EMBL/GenBank/DDBJ whole genome shotgun (WGS) entry which is preliminary data.</text>
</comment>